<keyword evidence="1" id="KW-0472">Membrane</keyword>
<dbReference type="Proteomes" id="UP000000602">
    <property type="component" value="Plasmid large"/>
</dbReference>
<dbReference type="STRING" id="177439.DPPB34"/>
<evidence type="ECO:0000313" key="3">
    <source>
        <dbReference type="Proteomes" id="UP000000602"/>
    </source>
</evidence>
<protein>
    <submittedName>
        <fullName evidence="2">Similar to maturase (Partial length)</fullName>
    </submittedName>
</protein>
<proteinExistence type="predicted"/>
<feature type="transmembrane region" description="Helical" evidence="1">
    <location>
        <begin position="56"/>
        <end position="77"/>
    </location>
</feature>
<geneLocation type="plasmid" evidence="3">
    <name>large</name>
</geneLocation>
<name>Q6AIE9_DESPS</name>
<keyword evidence="1" id="KW-1133">Transmembrane helix</keyword>
<evidence type="ECO:0000256" key="1">
    <source>
        <dbReference type="SAM" id="Phobius"/>
    </source>
</evidence>
<accession>Q6AIE9</accession>
<reference evidence="2 3" key="1">
    <citation type="journal article" date="2004" name="Environ. Microbiol.">
        <title>The genome of Desulfotalea psychrophila, a sulfate-reducing bacterium from permanently cold Arctic sediments.</title>
        <authorList>
            <person name="Rabus R."/>
            <person name="Ruepp A."/>
            <person name="Frickey T."/>
            <person name="Rattei T."/>
            <person name="Fartmann B."/>
            <person name="Stark M."/>
            <person name="Bauer M."/>
            <person name="Zibat A."/>
            <person name="Lombardot T."/>
            <person name="Becker I."/>
            <person name="Amann J."/>
            <person name="Gellner K."/>
            <person name="Teeling H."/>
            <person name="Leuschner W.D."/>
            <person name="Gloeckner F.-O."/>
            <person name="Lupas A.N."/>
            <person name="Amann R."/>
            <person name="Klenk H.-P."/>
        </authorList>
    </citation>
    <scope>NUCLEOTIDE SEQUENCE [LARGE SCALE GENOMIC DNA]</scope>
    <source>
        <strain evidence="3">DSM 12343 / LSv54</strain>
        <plasmid evidence="3">large</plasmid>
    </source>
</reference>
<keyword evidence="1" id="KW-0812">Transmembrane</keyword>
<evidence type="ECO:0000313" key="2">
    <source>
        <dbReference type="EMBL" id="CAG37898.1"/>
    </source>
</evidence>
<dbReference type="HOGENOM" id="CLU_2315740_0_0_7"/>
<dbReference type="EMBL" id="CR522871">
    <property type="protein sequence ID" value="CAG37898.1"/>
    <property type="molecule type" value="Genomic_DNA"/>
</dbReference>
<dbReference type="KEGG" id="dps:DPPB34"/>
<dbReference type="AlphaFoldDB" id="Q6AIE9"/>
<organism evidence="2 3">
    <name type="scientific">Desulfotalea psychrophila (strain LSv54 / DSM 12343)</name>
    <dbReference type="NCBI Taxonomy" id="177439"/>
    <lineage>
        <taxon>Bacteria</taxon>
        <taxon>Pseudomonadati</taxon>
        <taxon>Thermodesulfobacteriota</taxon>
        <taxon>Desulfobulbia</taxon>
        <taxon>Desulfobulbales</taxon>
        <taxon>Desulfocapsaceae</taxon>
        <taxon>Desulfotalea</taxon>
    </lineage>
</organism>
<gene>
    <name evidence="2" type="ordered locus">DPPB34</name>
</gene>
<feature type="transmembrane region" description="Helical" evidence="1">
    <location>
        <begin position="12"/>
        <end position="36"/>
    </location>
</feature>
<keyword evidence="3" id="KW-1185">Reference proteome</keyword>
<sequence length="99" mass="11531">MSIFAKSFKLALCIVSFLLFLILLYSIHISIVISLGEGWMPASTKNPDFWWKNSGWYAYLVSYCVIVLISIPLYSLIASSIYTWSLSPFRIFWTHLRNR</sequence>